<feature type="region of interest" description="Disordered" evidence="1">
    <location>
        <begin position="15"/>
        <end position="52"/>
    </location>
</feature>
<sequence length="95" mass="10911">MSRLLDIPLTTVFKDLGDTKKPEPMKMDQESSRNNRNPMTKRNPTRKLAKKLGISKDSAHKILREDLGLKPFKFKKRQKLTAEAVFVMVSIKNAN</sequence>
<dbReference type="Proteomes" id="UP000887540">
    <property type="component" value="Unplaced"/>
</dbReference>
<dbReference type="AlphaFoldDB" id="A0A914EHX9"/>
<evidence type="ECO:0000256" key="1">
    <source>
        <dbReference type="SAM" id="MobiDB-lite"/>
    </source>
</evidence>
<proteinExistence type="predicted"/>
<keyword evidence="2" id="KW-1185">Reference proteome</keyword>
<reference evidence="3" key="1">
    <citation type="submission" date="2022-11" db="UniProtKB">
        <authorList>
            <consortium name="WormBaseParasite"/>
        </authorList>
    </citation>
    <scope>IDENTIFICATION</scope>
</reference>
<dbReference type="WBParaSite" id="ACRNAN_scaffold8246.g32381.t1">
    <property type="protein sequence ID" value="ACRNAN_scaffold8246.g32381.t1"/>
    <property type="gene ID" value="ACRNAN_scaffold8246.g32381"/>
</dbReference>
<organism evidence="2 3">
    <name type="scientific">Acrobeloides nanus</name>
    <dbReference type="NCBI Taxonomy" id="290746"/>
    <lineage>
        <taxon>Eukaryota</taxon>
        <taxon>Metazoa</taxon>
        <taxon>Ecdysozoa</taxon>
        <taxon>Nematoda</taxon>
        <taxon>Chromadorea</taxon>
        <taxon>Rhabditida</taxon>
        <taxon>Tylenchina</taxon>
        <taxon>Cephalobomorpha</taxon>
        <taxon>Cephaloboidea</taxon>
        <taxon>Cephalobidae</taxon>
        <taxon>Acrobeloides</taxon>
    </lineage>
</organism>
<accession>A0A914EHX9</accession>
<evidence type="ECO:0000313" key="2">
    <source>
        <dbReference type="Proteomes" id="UP000887540"/>
    </source>
</evidence>
<feature type="compositionally biased region" description="Basic and acidic residues" evidence="1">
    <location>
        <begin position="15"/>
        <end position="33"/>
    </location>
</feature>
<protein>
    <submittedName>
        <fullName evidence="3">Uncharacterized protein</fullName>
    </submittedName>
</protein>
<evidence type="ECO:0000313" key="3">
    <source>
        <dbReference type="WBParaSite" id="ACRNAN_scaffold8246.g32381.t1"/>
    </source>
</evidence>
<name>A0A914EHX9_9BILA</name>